<accession>A0A485M3L6</accession>
<dbReference type="GO" id="GO:0005886">
    <property type="term" value="C:plasma membrane"/>
    <property type="evidence" value="ECO:0007669"/>
    <property type="project" value="TreeGrafter"/>
</dbReference>
<feature type="domain" description="Rod shape-determining protein MreC beta-barrel core" evidence="6">
    <location>
        <begin position="119"/>
        <end position="262"/>
    </location>
</feature>
<dbReference type="GO" id="GO:0008360">
    <property type="term" value="P:regulation of cell shape"/>
    <property type="evidence" value="ECO:0007669"/>
    <property type="project" value="UniProtKB-KW"/>
</dbReference>
<comment type="similarity">
    <text evidence="1">Belongs to the MreC family.</text>
</comment>
<keyword evidence="3" id="KW-0133">Cell shape</keyword>
<evidence type="ECO:0000259" key="6">
    <source>
        <dbReference type="Pfam" id="PF04085"/>
    </source>
</evidence>
<protein>
    <recommendedName>
        <fullName evidence="2">Cell shape-determining protein MreC</fullName>
    </recommendedName>
    <alternativeName>
        <fullName evidence="4">Cell shape protein MreC</fullName>
    </alternativeName>
</protein>
<evidence type="ECO:0000256" key="3">
    <source>
        <dbReference type="ARBA" id="ARBA00022960"/>
    </source>
</evidence>
<keyword evidence="5" id="KW-0175">Coiled coil</keyword>
<evidence type="ECO:0000256" key="2">
    <source>
        <dbReference type="ARBA" id="ARBA00013855"/>
    </source>
</evidence>
<reference evidence="7" key="1">
    <citation type="submission" date="2019-03" db="EMBL/GenBank/DDBJ databases">
        <authorList>
            <person name="Hao L."/>
        </authorList>
    </citation>
    <scope>NUCLEOTIDE SEQUENCE</scope>
</reference>
<dbReference type="PANTHER" id="PTHR34138:SF1">
    <property type="entry name" value="CELL SHAPE-DETERMINING PROTEIN MREC"/>
    <property type="match status" value="1"/>
</dbReference>
<organism evidence="7">
    <name type="scientific">anaerobic digester metagenome</name>
    <dbReference type="NCBI Taxonomy" id="1263854"/>
    <lineage>
        <taxon>unclassified sequences</taxon>
        <taxon>metagenomes</taxon>
        <taxon>ecological metagenomes</taxon>
    </lineage>
</organism>
<dbReference type="PANTHER" id="PTHR34138">
    <property type="entry name" value="CELL SHAPE-DETERMINING PROTEIN MREC"/>
    <property type="match status" value="1"/>
</dbReference>
<dbReference type="NCBIfam" id="TIGR00219">
    <property type="entry name" value="mreC"/>
    <property type="match status" value="1"/>
</dbReference>
<name>A0A485M3L6_9ZZZZ</name>
<proteinExistence type="inferred from homology"/>
<dbReference type="Gene3D" id="2.40.10.340">
    <property type="entry name" value="Rod shape-determining protein MreC, domain 1"/>
    <property type="match status" value="1"/>
</dbReference>
<gene>
    <name evidence="7" type="primary">mreC</name>
    <name evidence="7" type="ORF">SCFA_660029</name>
</gene>
<dbReference type="InterPro" id="IPR042175">
    <property type="entry name" value="Cell/Rod_MreC_2"/>
</dbReference>
<evidence type="ECO:0000256" key="1">
    <source>
        <dbReference type="ARBA" id="ARBA00009369"/>
    </source>
</evidence>
<sequence>MARSSTRVALLIGAAALILVLLSTGQYSSSSLGISSIREGYGIFERVVRAPFSFIAGIWNHYVFLVNTSYENETLQKELNELRVRTMRLQELENENERLRAMLDFKGKFHDFSLIPASVLSQDITHVFKTVIIDKGSRSGFGINTPILNPSGVIGKVIAVSPHTAQVLLITDPNSSIPALIESSRVKGIIKGRGESLLSLEYVRSVEDVKVGDSVVTSGLLGMFPKGLKLGYVREVRKDDRQIFADIIVEPCVKMEKIEEVFGIAQGVEVSD</sequence>
<dbReference type="InterPro" id="IPR042177">
    <property type="entry name" value="Cell/Rod_1"/>
</dbReference>
<feature type="coiled-coil region" evidence="5">
    <location>
        <begin position="65"/>
        <end position="102"/>
    </location>
</feature>
<evidence type="ECO:0000256" key="5">
    <source>
        <dbReference type="SAM" id="Coils"/>
    </source>
</evidence>
<dbReference type="InterPro" id="IPR007221">
    <property type="entry name" value="MreC"/>
</dbReference>
<dbReference type="Gene3D" id="2.40.10.350">
    <property type="entry name" value="Rod shape-determining protein MreC, domain 2"/>
    <property type="match status" value="1"/>
</dbReference>
<dbReference type="InterPro" id="IPR055342">
    <property type="entry name" value="MreC_beta-barrel_core"/>
</dbReference>
<dbReference type="PIRSF" id="PIRSF038471">
    <property type="entry name" value="MreC"/>
    <property type="match status" value="1"/>
</dbReference>
<evidence type="ECO:0000313" key="7">
    <source>
        <dbReference type="EMBL" id="VFU17347.1"/>
    </source>
</evidence>
<dbReference type="EMBL" id="CAADRM010000132">
    <property type="protein sequence ID" value="VFU17347.1"/>
    <property type="molecule type" value="Genomic_DNA"/>
</dbReference>
<evidence type="ECO:0000256" key="4">
    <source>
        <dbReference type="ARBA" id="ARBA00032089"/>
    </source>
</evidence>
<dbReference type="AlphaFoldDB" id="A0A485M3L6"/>
<dbReference type="Pfam" id="PF04085">
    <property type="entry name" value="MreC"/>
    <property type="match status" value="1"/>
</dbReference>